<dbReference type="AlphaFoldDB" id="A0A1G2G159"/>
<protein>
    <submittedName>
        <fullName evidence="1">Uncharacterized protein</fullName>
    </submittedName>
</protein>
<name>A0A1G2G159_9BACT</name>
<organism evidence="1 2">
    <name type="scientific">Candidatus Ryanbacteria bacterium RIFCSPHIGHO2_01_FULL_45_22</name>
    <dbReference type="NCBI Taxonomy" id="1802114"/>
    <lineage>
        <taxon>Bacteria</taxon>
        <taxon>Candidatus Ryaniibacteriota</taxon>
    </lineage>
</organism>
<dbReference type="Proteomes" id="UP000177480">
    <property type="component" value="Unassembled WGS sequence"/>
</dbReference>
<sequence length="91" mass="10361">MIKVRDKIATMMETVDLTPKSKVWSFLNQVFVGVVPHAEIDFEQYNLLIAIMAEVKGAMHTAIMDDDLRSRQWAMQVATWINGVHVANKCL</sequence>
<dbReference type="EMBL" id="MHNK01000010">
    <property type="protein sequence ID" value="OGZ44054.1"/>
    <property type="molecule type" value="Genomic_DNA"/>
</dbReference>
<evidence type="ECO:0000313" key="2">
    <source>
        <dbReference type="Proteomes" id="UP000177480"/>
    </source>
</evidence>
<reference evidence="1 2" key="1">
    <citation type="journal article" date="2016" name="Nat. Commun.">
        <title>Thousands of microbial genomes shed light on interconnected biogeochemical processes in an aquifer system.</title>
        <authorList>
            <person name="Anantharaman K."/>
            <person name="Brown C.T."/>
            <person name="Hug L.A."/>
            <person name="Sharon I."/>
            <person name="Castelle C.J."/>
            <person name="Probst A.J."/>
            <person name="Thomas B.C."/>
            <person name="Singh A."/>
            <person name="Wilkins M.J."/>
            <person name="Karaoz U."/>
            <person name="Brodie E.L."/>
            <person name="Williams K.H."/>
            <person name="Hubbard S.S."/>
            <person name="Banfield J.F."/>
        </authorList>
    </citation>
    <scope>NUCLEOTIDE SEQUENCE [LARGE SCALE GENOMIC DNA]</scope>
</reference>
<comment type="caution">
    <text evidence="1">The sequence shown here is derived from an EMBL/GenBank/DDBJ whole genome shotgun (WGS) entry which is preliminary data.</text>
</comment>
<gene>
    <name evidence="1" type="ORF">A2719_03800</name>
</gene>
<accession>A0A1G2G159</accession>
<evidence type="ECO:0000313" key="1">
    <source>
        <dbReference type="EMBL" id="OGZ44054.1"/>
    </source>
</evidence>
<proteinExistence type="predicted"/>